<evidence type="ECO:0000313" key="3">
    <source>
        <dbReference type="Proteomes" id="UP001235094"/>
    </source>
</evidence>
<dbReference type="EMBL" id="JAUSVR010000014">
    <property type="protein sequence ID" value="MDQ0512568.1"/>
    <property type="molecule type" value="Genomic_DNA"/>
</dbReference>
<organism evidence="2 3">
    <name type="scientific">Ancylobacter amanitiformis</name>
    <dbReference type="NCBI Taxonomy" id="217069"/>
    <lineage>
        <taxon>Bacteria</taxon>
        <taxon>Pseudomonadati</taxon>
        <taxon>Pseudomonadota</taxon>
        <taxon>Alphaproteobacteria</taxon>
        <taxon>Hyphomicrobiales</taxon>
        <taxon>Xanthobacteraceae</taxon>
        <taxon>Ancylobacter</taxon>
    </lineage>
</organism>
<proteinExistence type="predicted"/>
<evidence type="ECO:0000313" key="2">
    <source>
        <dbReference type="EMBL" id="MDQ0512568.1"/>
    </source>
</evidence>
<sequence length="308" mass="34762">MDVEAQLLLKIRRLSEAVWDNRATGRDVDAWLKIFTSNSANETTDRVAMLNLLSNFTYFGVHEVRELLASLYHELYRQPLIQRIRQSLVDPLDIDAIEDSYAAHLKRTRFLGVGNPSESGPHLLYYLRQEADLPSDLFINHFELPGFAGVAGDVDHYVFIDDLCGTGCQACDYSSTVVDTLRRAAPKAQVSYFALIATTDGLRHVLAEGRYTTVACVMELGDDFRCFSERSRFWTGDGASDLKARAKDICLRHGRILYPPHPLGFGEAELAVGFSHNTPDDSLPIFWKRQSAVLPNFRPLFRRYGKLA</sequence>
<dbReference type="Proteomes" id="UP001235094">
    <property type="component" value="Unassembled WGS sequence"/>
</dbReference>
<reference evidence="2 3" key="1">
    <citation type="submission" date="2023-07" db="EMBL/GenBank/DDBJ databases">
        <title>Genomic Encyclopedia of Type Strains, Phase IV (KMG-IV): sequencing the most valuable type-strain genomes for metagenomic binning, comparative biology and taxonomic classification.</title>
        <authorList>
            <person name="Goeker M."/>
        </authorList>
    </citation>
    <scope>NUCLEOTIDE SEQUENCE [LARGE SCALE GENOMIC DNA]</scope>
    <source>
        <strain evidence="2 3">DSM 15561</strain>
    </source>
</reference>
<accession>A0ABU0LV70</accession>
<name>A0ABU0LV70_9HYPH</name>
<gene>
    <name evidence="2" type="ORF">QOZ99_003478</name>
</gene>
<keyword evidence="3" id="KW-1185">Reference proteome</keyword>
<dbReference type="InterPro" id="IPR056920">
    <property type="entry name" value="PRTase-CE"/>
</dbReference>
<dbReference type="RefSeq" id="WP_306891248.1">
    <property type="nucleotide sequence ID" value="NZ_JAUSVR010000014.1"/>
</dbReference>
<feature type="domain" description="PRTase-CE" evidence="1">
    <location>
        <begin position="28"/>
        <end position="303"/>
    </location>
</feature>
<evidence type="ECO:0000259" key="1">
    <source>
        <dbReference type="Pfam" id="PF24390"/>
    </source>
</evidence>
<comment type="caution">
    <text evidence="2">The sequence shown here is derived from an EMBL/GenBank/DDBJ whole genome shotgun (WGS) entry which is preliminary data.</text>
</comment>
<dbReference type="Pfam" id="PF24390">
    <property type="entry name" value="PRTase-CE"/>
    <property type="match status" value="1"/>
</dbReference>
<protein>
    <recommendedName>
        <fullName evidence="1">PRTase-CE domain-containing protein</fullName>
    </recommendedName>
</protein>